<organism evidence="3 4">
    <name type="scientific">Gigaspora rosea</name>
    <dbReference type="NCBI Taxonomy" id="44941"/>
    <lineage>
        <taxon>Eukaryota</taxon>
        <taxon>Fungi</taxon>
        <taxon>Fungi incertae sedis</taxon>
        <taxon>Mucoromycota</taxon>
        <taxon>Glomeromycotina</taxon>
        <taxon>Glomeromycetes</taxon>
        <taxon>Diversisporales</taxon>
        <taxon>Gigasporaceae</taxon>
        <taxon>Gigaspora</taxon>
    </lineage>
</organism>
<feature type="domain" description="Protein kinase" evidence="2">
    <location>
        <begin position="1"/>
        <end position="134"/>
    </location>
</feature>
<dbReference type="Pfam" id="PF00069">
    <property type="entry name" value="Pkinase"/>
    <property type="match status" value="1"/>
</dbReference>
<dbReference type="PANTHER" id="PTHR23257">
    <property type="entry name" value="SERINE-THREONINE PROTEIN KINASE"/>
    <property type="match status" value="1"/>
</dbReference>
<proteinExistence type="predicted"/>
<dbReference type="OrthoDB" id="6718656at2759"/>
<gene>
    <name evidence="3" type="ORF">C2G38_1638372</name>
</gene>
<evidence type="ECO:0000259" key="2">
    <source>
        <dbReference type="PROSITE" id="PS50011"/>
    </source>
</evidence>
<keyword evidence="3" id="KW-0418">Kinase</keyword>
<dbReference type="PANTHER" id="PTHR23257:SF963">
    <property type="entry name" value="AT08303P"/>
    <property type="match status" value="1"/>
</dbReference>
<dbReference type="GO" id="GO:0004672">
    <property type="term" value="F:protein kinase activity"/>
    <property type="evidence" value="ECO:0007669"/>
    <property type="project" value="InterPro"/>
</dbReference>
<dbReference type="Pfam" id="PF07714">
    <property type="entry name" value="PK_Tyr_Ser-Thr"/>
    <property type="match status" value="1"/>
</dbReference>
<dbReference type="GO" id="GO:0005524">
    <property type="term" value="F:ATP binding"/>
    <property type="evidence" value="ECO:0007669"/>
    <property type="project" value="UniProtKB-UniRule"/>
</dbReference>
<sequence>MEKSLKDGIIAIIIDFGLSKVLPRNSNSNQLIIGSIPFLDPEKLSDGNYALNYKSDIYSLGVILWEITSNGRPPFNNINYSLSIIAINIISGVREKPIKGSTISFIGLYTDFWNGNPKFRPEIKNVYKLIHQKDMIYGEKWNRTSKINVSDIDQTKSKRANKQEDKQPAKWLDKAVSDGHINYVKYDKFTDHIEIGSGGFGRVFKCKWKDNELIVALKCLKVDTNIDEEIIEDFINELNLLRKVCSHPNVITFHGVTKDDSEIMELYKNI</sequence>
<feature type="domain" description="Protein kinase" evidence="2">
    <location>
        <begin position="189"/>
        <end position="270"/>
    </location>
</feature>
<evidence type="ECO:0000256" key="1">
    <source>
        <dbReference type="PROSITE-ProRule" id="PRU10141"/>
    </source>
</evidence>
<dbReference type="InterPro" id="IPR011009">
    <property type="entry name" value="Kinase-like_dom_sf"/>
</dbReference>
<dbReference type="STRING" id="44941.A0A397W3T5"/>
<dbReference type="InterPro" id="IPR001245">
    <property type="entry name" value="Ser-Thr/Tyr_kinase_cat_dom"/>
</dbReference>
<name>A0A397W3T5_9GLOM</name>
<keyword evidence="1" id="KW-0547">Nucleotide-binding</keyword>
<dbReference type="AlphaFoldDB" id="A0A397W3T5"/>
<dbReference type="Proteomes" id="UP000266673">
    <property type="component" value="Unassembled WGS sequence"/>
</dbReference>
<dbReference type="PROSITE" id="PS50011">
    <property type="entry name" value="PROTEIN_KINASE_DOM"/>
    <property type="match status" value="2"/>
</dbReference>
<keyword evidence="3" id="KW-0808">Transferase</keyword>
<evidence type="ECO:0000313" key="4">
    <source>
        <dbReference type="Proteomes" id="UP000266673"/>
    </source>
</evidence>
<dbReference type="InterPro" id="IPR050167">
    <property type="entry name" value="Ser_Thr_protein_kinase"/>
</dbReference>
<evidence type="ECO:0000313" key="3">
    <source>
        <dbReference type="EMBL" id="RIB27969.1"/>
    </source>
</evidence>
<dbReference type="SUPFAM" id="SSF56112">
    <property type="entry name" value="Protein kinase-like (PK-like)"/>
    <property type="match status" value="2"/>
</dbReference>
<comment type="caution">
    <text evidence="3">The sequence shown here is derived from an EMBL/GenBank/DDBJ whole genome shotgun (WGS) entry which is preliminary data.</text>
</comment>
<protein>
    <submittedName>
        <fullName evidence="3">Kinase-like domain-containing protein</fullName>
    </submittedName>
</protein>
<keyword evidence="1" id="KW-0067">ATP-binding</keyword>
<feature type="binding site" evidence="1">
    <location>
        <position position="218"/>
    </location>
    <ligand>
        <name>ATP</name>
        <dbReference type="ChEBI" id="CHEBI:30616"/>
    </ligand>
</feature>
<dbReference type="PROSITE" id="PS00107">
    <property type="entry name" value="PROTEIN_KINASE_ATP"/>
    <property type="match status" value="1"/>
</dbReference>
<reference evidence="3 4" key="1">
    <citation type="submission" date="2018-06" db="EMBL/GenBank/DDBJ databases">
        <title>Comparative genomics reveals the genomic features of Rhizophagus irregularis, R. cerebriforme, R. diaphanum and Gigaspora rosea, and their symbiotic lifestyle signature.</title>
        <authorList>
            <person name="Morin E."/>
            <person name="San Clemente H."/>
            <person name="Chen E.C.H."/>
            <person name="De La Providencia I."/>
            <person name="Hainaut M."/>
            <person name="Kuo A."/>
            <person name="Kohler A."/>
            <person name="Murat C."/>
            <person name="Tang N."/>
            <person name="Roy S."/>
            <person name="Loubradou J."/>
            <person name="Henrissat B."/>
            <person name="Grigoriev I.V."/>
            <person name="Corradi N."/>
            <person name="Roux C."/>
            <person name="Martin F.M."/>
        </authorList>
    </citation>
    <scope>NUCLEOTIDE SEQUENCE [LARGE SCALE GENOMIC DNA]</scope>
    <source>
        <strain evidence="3 4">DAOM 194757</strain>
    </source>
</reference>
<dbReference type="GO" id="GO:0005737">
    <property type="term" value="C:cytoplasm"/>
    <property type="evidence" value="ECO:0007669"/>
    <property type="project" value="TreeGrafter"/>
</dbReference>
<keyword evidence="4" id="KW-1185">Reference proteome</keyword>
<dbReference type="GO" id="GO:0007165">
    <property type="term" value="P:signal transduction"/>
    <property type="evidence" value="ECO:0007669"/>
    <property type="project" value="TreeGrafter"/>
</dbReference>
<dbReference type="InterPro" id="IPR000719">
    <property type="entry name" value="Prot_kinase_dom"/>
</dbReference>
<dbReference type="InterPro" id="IPR017441">
    <property type="entry name" value="Protein_kinase_ATP_BS"/>
</dbReference>
<dbReference type="EMBL" id="QKWP01000081">
    <property type="protein sequence ID" value="RIB27969.1"/>
    <property type="molecule type" value="Genomic_DNA"/>
</dbReference>
<accession>A0A397W3T5</accession>
<dbReference type="Gene3D" id="1.10.510.10">
    <property type="entry name" value="Transferase(Phosphotransferase) domain 1"/>
    <property type="match status" value="2"/>
</dbReference>